<dbReference type="AlphaFoldDB" id="A0A176K058"/>
<evidence type="ECO:0000256" key="1">
    <source>
        <dbReference type="SAM" id="Phobius"/>
    </source>
</evidence>
<evidence type="ECO:0000313" key="2">
    <source>
        <dbReference type="EMBL" id="OAA29937.1"/>
    </source>
</evidence>
<proteinExistence type="predicted"/>
<feature type="transmembrane region" description="Helical" evidence="1">
    <location>
        <begin position="106"/>
        <end position="125"/>
    </location>
</feature>
<feature type="transmembrane region" description="Helical" evidence="1">
    <location>
        <begin position="137"/>
        <end position="157"/>
    </location>
</feature>
<dbReference type="PATRIC" id="fig|1453497.3.peg.265"/>
<keyword evidence="3" id="KW-1185">Reference proteome</keyword>
<dbReference type="OrthoDB" id="48209at2"/>
<feature type="transmembrane region" description="Helical" evidence="1">
    <location>
        <begin position="82"/>
        <end position="100"/>
    </location>
</feature>
<keyword evidence="1" id="KW-1133">Transmembrane helix</keyword>
<organism evidence="2 3">
    <name type="scientific">Kosmotoga arenicorallina S304</name>
    <dbReference type="NCBI Taxonomy" id="1453497"/>
    <lineage>
        <taxon>Bacteria</taxon>
        <taxon>Thermotogati</taxon>
        <taxon>Thermotogota</taxon>
        <taxon>Thermotogae</taxon>
        <taxon>Kosmotogales</taxon>
        <taxon>Kosmotogaceae</taxon>
        <taxon>Kosmotoga</taxon>
    </lineage>
</organism>
<dbReference type="STRING" id="1453497.AT15_01275"/>
<keyword evidence="1" id="KW-0472">Membrane</keyword>
<accession>A0A176K058</accession>
<name>A0A176K058_9BACT</name>
<dbReference type="Pfam" id="PF20122">
    <property type="entry name" value="DUF6512"/>
    <property type="match status" value="1"/>
</dbReference>
<dbReference type="Proteomes" id="UP000077339">
    <property type="component" value="Unassembled WGS sequence"/>
</dbReference>
<dbReference type="RefSeq" id="WP_068347918.1">
    <property type="nucleotide sequence ID" value="NZ_JFHK01000016.1"/>
</dbReference>
<comment type="caution">
    <text evidence="2">The sequence shown here is derived from an EMBL/GenBank/DDBJ whole genome shotgun (WGS) entry which is preliminary data.</text>
</comment>
<keyword evidence="1" id="KW-0812">Transmembrane</keyword>
<dbReference type="EMBL" id="JFHK01000016">
    <property type="protein sequence ID" value="OAA29937.1"/>
    <property type="molecule type" value="Genomic_DNA"/>
</dbReference>
<dbReference type="InterPro" id="IPR045407">
    <property type="entry name" value="DUF6512"/>
</dbReference>
<gene>
    <name evidence="2" type="ORF">AT15_01275</name>
</gene>
<protein>
    <submittedName>
        <fullName evidence="2">Uncharacterized protein</fullName>
    </submittedName>
</protein>
<feature type="transmembrane region" description="Helical" evidence="1">
    <location>
        <begin position="52"/>
        <end position="70"/>
    </location>
</feature>
<feature type="transmembrane region" description="Helical" evidence="1">
    <location>
        <begin position="12"/>
        <end position="32"/>
    </location>
</feature>
<reference evidence="2 3" key="1">
    <citation type="submission" date="2014-02" db="EMBL/GenBank/DDBJ databases">
        <title>Kosmotoga genome sequencing.</title>
        <authorList>
            <person name="Pollo S.M."/>
            <person name="Charchuk R."/>
            <person name="Nesbo C.L."/>
        </authorList>
    </citation>
    <scope>NUCLEOTIDE SEQUENCE [LARGE SCALE GENOMIC DNA]</scope>
    <source>
        <strain evidence="2 3">S304</strain>
    </source>
</reference>
<sequence length="175" mass="19858">MKSAFRTWEISGIFFIFLLGSLFHFTFEWFGENSIAGAFFPVNESVWEHLKLVYYPGLLLLIMEFLFLPDIRTKGFFLGKSLALYAMCAVILGGFYFYTLFFEDSLVADISLNFAAVVIGQLISYNVTVKARASKSINFLSIIAIIALGAYFVYATYFPPHIEMFRDSQTGSYGI</sequence>
<evidence type="ECO:0000313" key="3">
    <source>
        <dbReference type="Proteomes" id="UP000077339"/>
    </source>
</evidence>